<evidence type="ECO:0000313" key="1">
    <source>
        <dbReference type="EMBL" id="CAI6352826.1"/>
    </source>
</evidence>
<reference evidence="1 2" key="1">
    <citation type="submission" date="2023-01" db="EMBL/GenBank/DDBJ databases">
        <authorList>
            <person name="Whitehead M."/>
        </authorList>
    </citation>
    <scope>NUCLEOTIDE SEQUENCE [LARGE SCALE GENOMIC DNA]</scope>
</reference>
<protein>
    <submittedName>
        <fullName evidence="1">Uncharacterized protein</fullName>
    </submittedName>
</protein>
<proteinExistence type="predicted"/>
<dbReference type="InterPro" id="IPR021109">
    <property type="entry name" value="Peptidase_aspartic_dom_sf"/>
</dbReference>
<gene>
    <name evidence="1" type="ORF">MEUPH1_LOCUS9023</name>
</gene>
<organism evidence="1 2">
    <name type="scientific">Macrosiphum euphorbiae</name>
    <name type="common">potato aphid</name>
    <dbReference type="NCBI Taxonomy" id="13131"/>
    <lineage>
        <taxon>Eukaryota</taxon>
        <taxon>Metazoa</taxon>
        <taxon>Ecdysozoa</taxon>
        <taxon>Arthropoda</taxon>
        <taxon>Hexapoda</taxon>
        <taxon>Insecta</taxon>
        <taxon>Pterygota</taxon>
        <taxon>Neoptera</taxon>
        <taxon>Paraneoptera</taxon>
        <taxon>Hemiptera</taxon>
        <taxon>Sternorrhyncha</taxon>
        <taxon>Aphidomorpha</taxon>
        <taxon>Aphidoidea</taxon>
        <taxon>Aphididae</taxon>
        <taxon>Macrosiphini</taxon>
        <taxon>Macrosiphum</taxon>
    </lineage>
</organism>
<sequence length="215" mass="24276">MSGARPINLIAAVEEDFDNAYTHRISLKQQSCHLPICQYKKRIYRSDVNLIKFSALTGDTLVHENRKIYLKGINDKIVSTVGQIKITLRFNEVNIETVFQVVRDSFPIPKDGILGQQFLMENKAVIDVANNSLIINNKIVNKIIKEKLCFKLNPRTETVVAIPITDPAMENKDIIVYKQELIKDVYCANVVGTVKLGKVIVSIGIKCFRSNEGNK</sequence>
<comment type="caution">
    <text evidence="1">The sequence shown here is derived from an EMBL/GenBank/DDBJ whole genome shotgun (WGS) entry which is preliminary data.</text>
</comment>
<dbReference type="EMBL" id="CARXXK010000002">
    <property type="protein sequence ID" value="CAI6352826.1"/>
    <property type="molecule type" value="Genomic_DNA"/>
</dbReference>
<accession>A0AAV0WB52</accession>
<keyword evidence="2" id="KW-1185">Reference proteome</keyword>
<evidence type="ECO:0000313" key="2">
    <source>
        <dbReference type="Proteomes" id="UP001160148"/>
    </source>
</evidence>
<dbReference type="Proteomes" id="UP001160148">
    <property type="component" value="Unassembled WGS sequence"/>
</dbReference>
<dbReference type="AlphaFoldDB" id="A0AAV0WB52"/>
<dbReference type="Gene3D" id="2.40.70.10">
    <property type="entry name" value="Acid Proteases"/>
    <property type="match status" value="1"/>
</dbReference>
<name>A0AAV0WB52_9HEMI</name>